<dbReference type="Proteomes" id="UP000059188">
    <property type="component" value="Unassembled WGS sequence"/>
</dbReference>
<dbReference type="GO" id="GO:0005524">
    <property type="term" value="F:ATP binding"/>
    <property type="evidence" value="ECO:0007669"/>
    <property type="project" value="UniProtKB-KW"/>
</dbReference>
<dbReference type="PANTHER" id="PTHR48103:SF2">
    <property type="entry name" value="MIDASIN"/>
    <property type="match status" value="1"/>
</dbReference>
<evidence type="ECO:0000313" key="4">
    <source>
        <dbReference type="EMBL" id="CEL52126.1"/>
    </source>
</evidence>
<accession>A0A0B7F258</accession>
<feature type="domain" description="ATPase dynein-related AAA" evidence="3">
    <location>
        <begin position="148"/>
        <end position="235"/>
    </location>
</feature>
<dbReference type="GO" id="GO:0000027">
    <property type="term" value="P:ribosomal large subunit assembly"/>
    <property type="evidence" value="ECO:0007669"/>
    <property type="project" value="TreeGrafter"/>
</dbReference>
<dbReference type="GO" id="GO:0030687">
    <property type="term" value="C:preribosome, large subunit precursor"/>
    <property type="evidence" value="ECO:0007669"/>
    <property type="project" value="TreeGrafter"/>
</dbReference>
<name>A0A0B7F258_THACB</name>
<dbReference type="GO" id="GO:0005634">
    <property type="term" value="C:nucleus"/>
    <property type="evidence" value="ECO:0007669"/>
    <property type="project" value="TreeGrafter"/>
</dbReference>
<keyword evidence="2" id="KW-0067">ATP-binding</keyword>
<dbReference type="FunFam" id="3.40.50.300:FF:001053">
    <property type="entry name" value="Midasin"/>
    <property type="match status" value="1"/>
</dbReference>
<reference evidence="4 5" key="1">
    <citation type="submission" date="2014-11" db="EMBL/GenBank/DDBJ databases">
        <authorList>
            <person name="Wibberg Daniel"/>
        </authorList>
    </citation>
    <scope>NUCLEOTIDE SEQUENCE [LARGE SCALE GENOMIC DNA]</scope>
    <source>
        <strain evidence="4">Rhizoctonia solani AG1-IB 7/3/14</strain>
    </source>
</reference>
<evidence type="ECO:0000313" key="5">
    <source>
        <dbReference type="Proteomes" id="UP000059188"/>
    </source>
</evidence>
<dbReference type="OrthoDB" id="5186at2759"/>
<dbReference type="SUPFAM" id="SSF52540">
    <property type="entry name" value="P-loop containing nucleoside triphosphate hydrolases"/>
    <property type="match status" value="1"/>
</dbReference>
<dbReference type="PANTHER" id="PTHR48103">
    <property type="entry name" value="MIDASIN-RELATED"/>
    <property type="match status" value="1"/>
</dbReference>
<proteinExistence type="predicted"/>
<dbReference type="InterPro" id="IPR027417">
    <property type="entry name" value="P-loop_NTPase"/>
</dbReference>
<protein>
    <recommendedName>
        <fullName evidence="3">ATPase dynein-related AAA domain-containing protein</fullName>
    </recommendedName>
</protein>
<evidence type="ECO:0000259" key="3">
    <source>
        <dbReference type="Pfam" id="PF07728"/>
    </source>
</evidence>
<evidence type="ECO:0000256" key="1">
    <source>
        <dbReference type="ARBA" id="ARBA00022741"/>
    </source>
</evidence>
<dbReference type="GO" id="GO:0016887">
    <property type="term" value="F:ATP hydrolysis activity"/>
    <property type="evidence" value="ECO:0007669"/>
    <property type="project" value="InterPro"/>
</dbReference>
<dbReference type="GO" id="GO:0000055">
    <property type="term" value="P:ribosomal large subunit export from nucleus"/>
    <property type="evidence" value="ECO:0007669"/>
    <property type="project" value="TreeGrafter"/>
</dbReference>
<dbReference type="Gene3D" id="3.40.50.300">
    <property type="entry name" value="P-loop containing nucleotide triphosphate hydrolases"/>
    <property type="match status" value="2"/>
</dbReference>
<sequence>MEVASKCIESGWLLILNGPSYSGKTSLIRAIASLRGIDLKEFCMSPGTDATDLLGGFEHSNRELTLRNLVSQIHAFLGRVLVSTGSLDLDLTNLSHSLEIALGTSMSGKTAHCIDLLKEVRRRLPELSTLDPTDVINQLDSFILQDSYSTGRFEWIDGPLVKAMKEGYWLVLDHCNLCSPAVLDRLNSLCETDGVLVLSERGNIDGEIPVIVPHPNFRLFMLLNPRYGELSRAMRNRGIEVAMNSVTNPADLARIRQSTRLFSPFDSKQSSLVEDVIHAQLLRRGMTSRSSLQIQPKGTPILAGLVLATADYQAFRMASTLGVLDVPLNTNEEMKEQDIARLLSMAVSVPRDSWHVVPHYLHAFGHHTMAQLWIKLSDHHILKFCDSLRTRIGTERGVSSRFLFSQVSTNKHVLFCLQQLR</sequence>
<dbReference type="AlphaFoldDB" id="A0A0B7F258"/>
<dbReference type="Pfam" id="PF07728">
    <property type="entry name" value="AAA_5"/>
    <property type="match status" value="1"/>
</dbReference>
<organism evidence="4 5">
    <name type="scientific">Thanatephorus cucumeris (strain AG1-IB / isolate 7/3/14)</name>
    <name type="common">Lettuce bottom rot fungus</name>
    <name type="synonym">Rhizoctonia solani</name>
    <dbReference type="NCBI Taxonomy" id="1108050"/>
    <lineage>
        <taxon>Eukaryota</taxon>
        <taxon>Fungi</taxon>
        <taxon>Dikarya</taxon>
        <taxon>Basidiomycota</taxon>
        <taxon>Agaricomycotina</taxon>
        <taxon>Agaricomycetes</taxon>
        <taxon>Cantharellales</taxon>
        <taxon>Ceratobasidiaceae</taxon>
        <taxon>Rhizoctonia</taxon>
        <taxon>Rhizoctonia solani AG-1</taxon>
    </lineage>
</organism>
<evidence type="ECO:0000256" key="2">
    <source>
        <dbReference type="ARBA" id="ARBA00022840"/>
    </source>
</evidence>
<dbReference type="EMBL" id="LN679100">
    <property type="protein sequence ID" value="CEL52126.1"/>
    <property type="molecule type" value="Genomic_DNA"/>
</dbReference>
<keyword evidence="5" id="KW-1185">Reference proteome</keyword>
<gene>
    <name evidence="4" type="ORF">RSOLAG1IB_00664</name>
</gene>
<keyword evidence="1" id="KW-0547">Nucleotide-binding</keyword>
<dbReference type="InterPro" id="IPR011704">
    <property type="entry name" value="ATPase_dyneun-rel_AAA"/>
</dbReference>
<dbReference type="STRING" id="1108050.A0A0B7F258"/>